<feature type="domain" description="DUF6966" evidence="1">
    <location>
        <begin position="24"/>
        <end position="71"/>
    </location>
</feature>
<evidence type="ECO:0000259" key="1">
    <source>
        <dbReference type="Pfam" id="PF22294"/>
    </source>
</evidence>
<gene>
    <name evidence="2" type="ORF">SAMN05444169_6797</name>
</gene>
<accession>A0A1M5RW58</accession>
<name>A0A1M5RW58_9BRAD</name>
<dbReference type="EMBL" id="LT670818">
    <property type="protein sequence ID" value="SHH30419.1"/>
    <property type="molecule type" value="Genomic_DNA"/>
</dbReference>
<dbReference type="InterPro" id="IPR054239">
    <property type="entry name" value="DUF6966"/>
</dbReference>
<sequence length="96" mass="11004">MTQVNESERMLRDALTKARMLLEDVGETNWSARLREAAEKSPIDLTAIRSWFGGMGSFNDVLIARVNGHRIEPLDEKTKNDLLNKLRRQIYELSAT</sequence>
<protein>
    <recommendedName>
        <fullName evidence="1">DUF6966 domain-containing protein</fullName>
    </recommendedName>
</protein>
<dbReference type="AlphaFoldDB" id="A0A1M5RW58"/>
<dbReference type="Pfam" id="PF22294">
    <property type="entry name" value="DUF6966"/>
    <property type="match status" value="1"/>
</dbReference>
<evidence type="ECO:0000313" key="3">
    <source>
        <dbReference type="Proteomes" id="UP000190675"/>
    </source>
</evidence>
<proteinExistence type="predicted"/>
<evidence type="ECO:0000313" key="2">
    <source>
        <dbReference type="EMBL" id="SHH30419.1"/>
    </source>
</evidence>
<reference evidence="2 3" key="1">
    <citation type="submission" date="2016-11" db="EMBL/GenBank/DDBJ databases">
        <authorList>
            <person name="Jaros S."/>
            <person name="Januszkiewicz K."/>
            <person name="Wedrychowicz H."/>
        </authorList>
    </citation>
    <scope>NUCLEOTIDE SEQUENCE [LARGE SCALE GENOMIC DNA]</scope>
    <source>
        <strain evidence="2 3">GAS242</strain>
    </source>
</reference>
<dbReference type="Proteomes" id="UP000190675">
    <property type="component" value="Chromosome I"/>
</dbReference>
<organism evidence="2 3">
    <name type="scientific">Bradyrhizobium erythrophlei</name>
    <dbReference type="NCBI Taxonomy" id="1437360"/>
    <lineage>
        <taxon>Bacteria</taxon>
        <taxon>Pseudomonadati</taxon>
        <taxon>Pseudomonadota</taxon>
        <taxon>Alphaproteobacteria</taxon>
        <taxon>Hyphomicrobiales</taxon>
        <taxon>Nitrobacteraceae</taxon>
        <taxon>Bradyrhizobium</taxon>
    </lineage>
</organism>